<name>A0A4R7K6S4_9FLAO</name>
<dbReference type="OrthoDB" id="1179877at2"/>
<feature type="region of interest" description="Disordered" evidence="1">
    <location>
        <begin position="1"/>
        <end position="20"/>
    </location>
</feature>
<gene>
    <name evidence="2" type="ORF">CLV90_0798</name>
</gene>
<proteinExistence type="predicted"/>
<dbReference type="EMBL" id="SOAY01000010">
    <property type="protein sequence ID" value="TDT46740.1"/>
    <property type="molecule type" value="Genomic_DNA"/>
</dbReference>
<comment type="caution">
    <text evidence="2">The sequence shown here is derived from an EMBL/GenBank/DDBJ whole genome shotgun (WGS) entry which is preliminary data.</text>
</comment>
<evidence type="ECO:0000313" key="3">
    <source>
        <dbReference type="Proteomes" id="UP000294749"/>
    </source>
</evidence>
<dbReference type="Proteomes" id="UP000294749">
    <property type="component" value="Unassembled WGS sequence"/>
</dbReference>
<keyword evidence="3" id="KW-1185">Reference proteome</keyword>
<protein>
    <submittedName>
        <fullName evidence="2">Uncharacterized protein</fullName>
    </submittedName>
</protein>
<accession>A0A4R7K6S4</accession>
<evidence type="ECO:0000256" key="1">
    <source>
        <dbReference type="SAM" id="MobiDB-lite"/>
    </source>
</evidence>
<sequence length="89" mass="10161">MFLNLFNSSSKQKNTKSLTKHSVTNELNSLLNDLTIDSTKNRKVAKVDTSIKEKASSVVTSLESQIEANQILYAKIMQERMMRTKRKLI</sequence>
<reference evidence="2 3" key="1">
    <citation type="submission" date="2019-03" db="EMBL/GenBank/DDBJ databases">
        <title>Genomic Encyclopedia of Archaeal and Bacterial Type Strains, Phase II (KMG-II): from individual species to whole genera.</title>
        <authorList>
            <person name="Goeker M."/>
        </authorList>
    </citation>
    <scope>NUCLEOTIDE SEQUENCE [LARGE SCALE GENOMIC DNA]</scope>
    <source>
        <strain evidence="2 3">DSM 25233</strain>
    </source>
</reference>
<dbReference type="RefSeq" id="WP_133686191.1">
    <property type="nucleotide sequence ID" value="NZ_SOAY01000010.1"/>
</dbReference>
<organism evidence="2 3">
    <name type="scientific">Maribacter spongiicola</name>
    <dbReference type="NCBI Taxonomy" id="1206753"/>
    <lineage>
        <taxon>Bacteria</taxon>
        <taxon>Pseudomonadati</taxon>
        <taxon>Bacteroidota</taxon>
        <taxon>Flavobacteriia</taxon>
        <taxon>Flavobacteriales</taxon>
        <taxon>Flavobacteriaceae</taxon>
        <taxon>Maribacter</taxon>
    </lineage>
</organism>
<evidence type="ECO:0000313" key="2">
    <source>
        <dbReference type="EMBL" id="TDT46740.1"/>
    </source>
</evidence>
<dbReference type="AlphaFoldDB" id="A0A4R7K6S4"/>